<dbReference type="Pfam" id="PF13238">
    <property type="entry name" value="AAA_18"/>
    <property type="match status" value="1"/>
</dbReference>
<gene>
    <name evidence="1" type="ORF">SAMN05421803_11917</name>
</gene>
<dbReference type="InterPro" id="IPR027417">
    <property type="entry name" value="P-loop_NTPase"/>
</dbReference>
<dbReference type="Gene3D" id="3.40.50.300">
    <property type="entry name" value="P-loop containing nucleotide triphosphate hydrolases"/>
    <property type="match status" value="1"/>
</dbReference>
<organism evidence="1 2">
    <name type="scientific">Nocardiopsis flavescens</name>
    <dbReference type="NCBI Taxonomy" id="758803"/>
    <lineage>
        <taxon>Bacteria</taxon>
        <taxon>Bacillati</taxon>
        <taxon>Actinomycetota</taxon>
        <taxon>Actinomycetes</taxon>
        <taxon>Streptosporangiales</taxon>
        <taxon>Nocardiopsidaceae</taxon>
        <taxon>Nocardiopsis</taxon>
    </lineage>
</organism>
<accession>A0A1M6S3Y8</accession>
<keyword evidence="2" id="KW-1185">Reference proteome</keyword>
<dbReference type="OrthoDB" id="5019413at2"/>
<keyword evidence="1" id="KW-0808">Transferase</keyword>
<proteinExistence type="predicted"/>
<dbReference type="STRING" id="758803.SAMN05421803_11917"/>
<protein>
    <submittedName>
        <fullName evidence="1">Thymidylate kinase</fullName>
    </submittedName>
</protein>
<dbReference type="SUPFAM" id="SSF52540">
    <property type="entry name" value="P-loop containing nucleoside triphosphate hydrolases"/>
    <property type="match status" value="1"/>
</dbReference>
<dbReference type="EMBL" id="FQZK01000019">
    <property type="protein sequence ID" value="SHK39425.1"/>
    <property type="molecule type" value="Genomic_DNA"/>
</dbReference>
<dbReference type="GO" id="GO:0016301">
    <property type="term" value="F:kinase activity"/>
    <property type="evidence" value="ECO:0007669"/>
    <property type="project" value="UniProtKB-KW"/>
</dbReference>
<evidence type="ECO:0000313" key="2">
    <source>
        <dbReference type="Proteomes" id="UP000184452"/>
    </source>
</evidence>
<dbReference type="Proteomes" id="UP000184452">
    <property type="component" value="Unassembled WGS sequence"/>
</dbReference>
<dbReference type="RefSeq" id="WP_073381969.1">
    <property type="nucleotide sequence ID" value="NZ_FQZK01000019.1"/>
</dbReference>
<dbReference type="AlphaFoldDB" id="A0A1M6S3Y8"/>
<reference evidence="1 2" key="1">
    <citation type="submission" date="2016-11" db="EMBL/GenBank/DDBJ databases">
        <authorList>
            <person name="Jaros S."/>
            <person name="Januszkiewicz K."/>
            <person name="Wedrychowicz H."/>
        </authorList>
    </citation>
    <scope>NUCLEOTIDE SEQUENCE [LARGE SCALE GENOMIC DNA]</scope>
    <source>
        <strain evidence="1 2">CGMCC 4.5723</strain>
    </source>
</reference>
<sequence length="169" mass="18976">MGIRNFLIEGVSGTGKTTVCDALQRRGHHAVHGDRELAYQGDPETGRPTGGFRHEHHIWNVTKVEALAADHSNPATFFCGGSRNFPRFLHLFDGVFVLDVDLDTLLHRIDQRVRADPTEWGGRPGDRELLTRLHRTQEDVPRGRVIDATAPVEHVVDEILRHALSPKDK</sequence>
<name>A0A1M6S3Y8_9ACTN</name>
<evidence type="ECO:0000313" key="1">
    <source>
        <dbReference type="EMBL" id="SHK39425.1"/>
    </source>
</evidence>
<keyword evidence="1" id="KW-0418">Kinase</keyword>